<reference evidence="6 7" key="1">
    <citation type="submission" date="2018-03" db="EMBL/GenBank/DDBJ databases">
        <title>Genomic Encyclopedia of Archaeal and Bacterial Type Strains, Phase II (KMG-II): from individual species to whole genera.</title>
        <authorList>
            <person name="Goeker M."/>
        </authorList>
    </citation>
    <scope>NUCLEOTIDE SEQUENCE [LARGE SCALE GENOMIC DNA]</scope>
    <source>
        <strain evidence="6 7">DSM 43146</strain>
    </source>
</reference>
<evidence type="ECO:0000313" key="7">
    <source>
        <dbReference type="Proteomes" id="UP000239415"/>
    </source>
</evidence>
<evidence type="ECO:0000256" key="2">
    <source>
        <dbReference type="ARBA" id="ARBA00039140"/>
    </source>
</evidence>
<protein>
    <recommendedName>
        <fullName evidence="2">protein-glutamate methylesterase</fullName>
        <ecNumber evidence="2">3.1.1.61</ecNumber>
    </recommendedName>
</protein>
<dbReference type="Proteomes" id="UP000239415">
    <property type="component" value="Unassembled WGS sequence"/>
</dbReference>
<keyword evidence="1 4" id="KW-0378">Hydrolase</keyword>
<keyword evidence="4" id="KW-0145">Chemotaxis</keyword>
<proteinExistence type="predicted"/>
<dbReference type="AlphaFoldDB" id="A0A2T0KHR4"/>
<dbReference type="InterPro" id="IPR000673">
    <property type="entry name" value="Sig_transdc_resp-reg_Me-estase"/>
</dbReference>
<evidence type="ECO:0000256" key="1">
    <source>
        <dbReference type="ARBA" id="ARBA00022801"/>
    </source>
</evidence>
<evidence type="ECO:0000259" key="5">
    <source>
        <dbReference type="PROSITE" id="PS50122"/>
    </source>
</evidence>
<comment type="caution">
    <text evidence="6">The sequence shown here is derived from an EMBL/GenBank/DDBJ whole genome shotgun (WGS) entry which is preliminary data.</text>
</comment>
<dbReference type="EC" id="3.1.1.61" evidence="2"/>
<dbReference type="GO" id="GO:0000156">
    <property type="term" value="F:phosphorelay response regulator activity"/>
    <property type="evidence" value="ECO:0007669"/>
    <property type="project" value="InterPro"/>
</dbReference>
<gene>
    <name evidence="6" type="ORF">CLV67_104496</name>
</gene>
<organism evidence="6 7">
    <name type="scientific">Actinoplanes italicus</name>
    <dbReference type="NCBI Taxonomy" id="113567"/>
    <lineage>
        <taxon>Bacteria</taxon>
        <taxon>Bacillati</taxon>
        <taxon>Actinomycetota</taxon>
        <taxon>Actinomycetes</taxon>
        <taxon>Micromonosporales</taxon>
        <taxon>Micromonosporaceae</taxon>
        <taxon>Actinoplanes</taxon>
    </lineage>
</organism>
<keyword evidence="7" id="KW-1185">Reference proteome</keyword>
<dbReference type="PANTHER" id="PTHR42872:SF6">
    <property type="entry name" value="PROTEIN-GLUTAMATE METHYLESTERASE_PROTEIN-GLUTAMINE GLUTAMINASE"/>
    <property type="match status" value="1"/>
</dbReference>
<dbReference type="EMBL" id="PVMZ01000004">
    <property type="protein sequence ID" value="PRX22968.1"/>
    <property type="molecule type" value="Genomic_DNA"/>
</dbReference>
<dbReference type="InterPro" id="IPR011247">
    <property type="entry name" value="Chemotax_prot-Glu_Me-esterase"/>
</dbReference>
<evidence type="ECO:0000256" key="4">
    <source>
        <dbReference type="PROSITE-ProRule" id="PRU00050"/>
    </source>
</evidence>
<dbReference type="GO" id="GO:0005737">
    <property type="term" value="C:cytoplasm"/>
    <property type="evidence" value="ECO:0007669"/>
    <property type="project" value="InterPro"/>
</dbReference>
<dbReference type="GO" id="GO:0008984">
    <property type="term" value="F:protein-glutamate methylesterase activity"/>
    <property type="evidence" value="ECO:0007669"/>
    <property type="project" value="UniProtKB-EC"/>
</dbReference>
<dbReference type="GO" id="GO:0006935">
    <property type="term" value="P:chemotaxis"/>
    <property type="evidence" value="ECO:0007669"/>
    <property type="project" value="UniProtKB-UniRule"/>
</dbReference>
<name>A0A2T0KHR4_9ACTN</name>
<feature type="active site" evidence="4">
    <location>
        <position position="38"/>
    </location>
</feature>
<evidence type="ECO:0000256" key="3">
    <source>
        <dbReference type="ARBA" id="ARBA00048267"/>
    </source>
</evidence>
<accession>A0A2T0KHR4</accession>
<feature type="domain" description="CheB-type methylesterase" evidence="5">
    <location>
        <begin position="1"/>
        <end position="166"/>
    </location>
</feature>
<comment type="catalytic activity">
    <reaction evidence="3">
        <text>[protein]-L-glutamate 5-O-methyl ester + H2O = L-glutamyl-[protein] + methanol + H(+)</text>
        <dbReference type="Rhea" id="RHEA:23236"/>
        <dbReference type="Rhea" id="RHEA-COMP:10208"/>
        <dbReference type="Rhea" id="RHEA-COMP:10311"/>
        <dbReference type="ChEBI" id="CHEBI:15377"/>
        <dbReference type="ChEBI" id="CHEBI:15378"/>
        <dbReference type="ChEBI" id="CHEBI:17790"/>
        <dbReference type="ChEBI" id="CHEBI:29973"/>
        <dbReference type="ChEBI" id="CHEBI:82795"/>
        <dbReference type="EC" id="3.1.1.61"/>
    </reaction>
</comment>
<dbReference type="InterPro" id="IPR035909">
    <property type="entry name" value="CheB_C"/>
</dbReference>
<dbReference type="PANTHER" id="PTHR42872">
    <property type="entry name" value="PROTEIN-GLUTAMATE METHYLESTERASE/PROTEIN-GLUTAMINE GLUTAMINASE"/>
    <property type="match status" value="1"/>
</dbReference>
<dbReference type="Pfam" id="PF01339">
    <property type="entry name" value="CheB_methylest"/>
    <property type="match status" value="1"/>
</dbReference>
<feature type="active site" evidence="4">
    <location>
        <position position="131"/>
    </location>
</feature>
<dbReference type="Gene3D" id="3.40.50.180">
    <property type="entry name" value="Methylesterase CheB, C-terminal domain"/>
    <property type="match status" value="1"/>
</dbReference>
<dbReference type="CDD" id="cd16433">
    <property type="entry name" value="CheB"/>
    <property type="match status" value="1"/>
</dbReference>
<dbReference type="SUPFAM" id="SSF52738">
    <property type="entry name" value="Methylesterase CheB, C-terminal domain"/>
    <property type="match status" value="1"/>
</dbReference>
<dbReference type="PROSITE" id="PS50122">
    <property type="entry name" value="CHEB"/>
    <property type="match status" value="1"/>
</dbReference>
<dbReference type="RefSeq" id="WP_239166094.1">
    <property type="nucleotide sequence ID" value="NZ_BOMO01000022.1"/>
</dbReference>
<feature type="active site" evidence="4">
    <location>
        <position position="11"/>
    </location>
</feature>
<sequence length="333" mass="34507">MRRDVVVIGGSAGSHKPLAQALARLPADLAATVLVVLHVAPGGRFALADSLASSCALPVLAAADGARLEPGRVHVAVPDQHLLLDEGDLLRLSDGPRQNRVRPAVDALFRSAARWCGPRLIGVVLSGSLDDGSAGLAAIAAGGGLALVQDPAEARFPGMPTAALRVVPDATALPAIELGETIAELTGKPVTAEDRPSDPLIWETDMIAYGASKVLDRGVPAGLGCPECRGGMHVVRTGLAAHYVCHVGHSFSPQSLLAIRDDDVEGAMWTAVSSLQEKAMILDELMRQADTAGDPDAARAFRAESERAGRAAALLQEHVNRTMTPAARRGAGT</sequence>
<dbReference type="PIRSF" id="PIRSF036461">
    <property type="entry name" value="Chmtx_methlestr"/>
    <property type="match status" value="1"/>
</dbReference>
<evidence type="ECO:0000313" key="6">
    <source>
        <dbReference type="EMBL" id="PRX22968.1"/>
    </source>
</evidence>